<dbReference type="AlphaFoldDB" id="A0A9Q8Y5R8"/>
<feature type="transmembrane region" description="Helical" evidence="4">
    <location>
        <begin position="336"/>
        <end position="360"/>
    </location>
</feature>
<dbReference type="PANTHER" id="PTHR23542">
    <property type="match status" value="1"/>
</dbReference>
<organism evidence="6 7">
    <name type="scientific">Ensifer adhaerens</name>
    <name type="common">Sinorhizobium morelense</name>
    <dbReference type="NCBI Taxonomy" id="106592"/>
    <lineage>
        <taxon>Bacteria</taxon>
        <taxon>Pseudomonadati</taxon>
        <taxon>Pseudomonadota</taxon>
        <taxon>Alphaproteobacteria</taxon>
        <taxon>Hyphomicrobiales</taxon>
        <taxon>Rhizobiaceae</taxon>
        <taxon>Sinorhizobium/Ensifer group</taxon>
        <taxon>Ensifer</taxon>
    </lineage>
</organism>
<keyword evidence="2 4" id="KW-1133">Transmembrane helix</keyword>
<feature type="transmembrane region" description="Helical" evidence="4">
    <location>
        <begin position="15"/>
        <end position="40"/>
    </location>
</feature>
<sequence length="412" mass="41881">MANPYAQIFAAKGTVGFTLAGLVSRLPLSMMGIGIITMLAQSRGSYGLAGGVAAAFTLASALLAPQVSRLVDRFGQSHVLPVAAALSLLGSSALLVSTHWRAPDWTLFVFSILAGCTPSMSAMTRARWTELYRGRPELKTAFSLESVFDEICFIVGPPIAVGLSVGLFPEAGPLAAAACLAIGVTAFVLQKGTEPPVKPAETMAPGSVLRYPALRVLIVALAGMGIIVGTIDVVSVAFAEAEGRPAAASLVLSLYALGSCIAGLAFGAVRIGLPLAKLFMIGAGMTAASTLPLLFADGIGSLATMMFISGVFFAPTMIVALSIGETAVPPSKLTEGLTWLTTGLGIGVAAGAAVSGGVVARFGVQAGFTIALAAGALILAAAFWGYRRLSWIESDSTTARASEVVSRAGAQG</sequence>
<evidence type="ECO:0000256" key="4">
    <source>
        <dbReference type="SAM" id="Phobius"/>
    </source>
</evidence>
<evidence type="ECO:0000256" key="1">
    <source>
        <dbReference type="ARBA" id="ARBA00022692"/>
    </source>
</evidence>
<dbReference type="SUPFAM" id="SSF103473">
    <property type="entry name" value="MFS general substrate transporter"/>
    <property type="match status" value="1"/>
</dbReference>
<feature type="transmembrane region" description="Helical" evidence="4">
    <location>
        <begin position="245"/>
        <end position="266"/>
    </location>
</feature>
<dbReference type="Pfam" id="PF07690">
    <property type="entry name" value="MFS_1"/>
    <property type="match status" value="2"/>
</dbReference>
<dbReference type="InterPro" id="IPR036259">
    <property type="entry name" value="MFS_trans_sf"/>
</dbReference>
<dbReference type="PANTHER" id="PTHR23542:SF1">
    <property type="entry name" value="MAJOR FACILITATOR SUPERFAMILY (MFS) PROFILE DOMAIN-CONTAINING PROTEIN"/>
    <property type="match status" value="1"/>
</dbReference>
<dbReference type="GO" id="GO:0022857">
    <property type="term" value="F:transmembrane transporter activity"/>
    <property type="evidence" value="ECO:0007669"/>
    <property type="project" value="InterPro"/>
</dbReference>
<dbReference type="InterPro" id="IPR020846">
    <property type="entry name" value="MFS_dom"/>
</dbReference>
<dbReference type="Gene3D" id="1.20.1250.20">
    <property type="entry name" value="MFS general substrate transporter like domains"/>
    <property type="match status" value="2"/>
</dbReference>
<protein>
    <submittedName>
        <fullName evidence="6">MFS transporter</fullName>
    </submittedName>
</protein>
<dbReference type="EMBL" id="CP098807">
    <property type="protein sequence ID" value="USJ22833.1"/>
    <property type="molecule type" value="Genomic_DNA"/>
</dbReference>
<dbReference type="InterPro" id="IPR011701">
    <property type="entry name" value="MFS"/>
</dbReference>
<evidence type="ECO:0000259" key="5">
    <source>
        <dbReference type="PROSITE" id="PS50850"/>
    </source>
</evidence>
<dbReference type="RefSeq" id="WP_090295326.1">
    <property type="nucleotide sequence ID" value="NZ_CAXURO020000001.1"/>
</dbReference>
<feature type="transmembrane region" description="Helical" evidence="4">
    <location>
        <begin position="366"/>
        <end position="386"/>
    </location>
</feature>
<evidence type="ECO:0000256" key="3">
    <source>
        <dbReference type="ARBA" id="ARBA00023136"/>
    </source>
</evidence>
<accession>A0A9Q8Y5R8</accession>
<dbReference type="OrthoDB" id="9180256at2"/>
<keyword evidence="1 4" id="KW-0812">Transmembrane</keyword>
<keyword evidence="3 4" id="KW-0472">Membrane</keyword>
<proteinExistence type="predicted"/>
<evidence type="ECO:0000256" key="2">
    <source>
        <dbReference type="ARBA" id="ARBA00022989"/>
    </source>
</evidence>
<reference evidence="6" key="1">
    <citation type="submission" date="2022-06" db="EMBL/GenBank/DDBJ databases">
        <title>Physiological and biochemical characterization and genomic elucidation of a strain of the genus Ensifer adhaerens M8 that combines arsenic oxidation and chromium reduction.</title>
        <authorList>
            <person name="Li X."/>
            <person name="Yu c."/>
        </authorList>
    </citation>
    <scope>NUCLEOTIDE SEQUENCE</scope>
    <source>
        <strain evidence="6">M8</strain>
    </source>
</reference>
<feature type="transmembrane region" description="Helical" evidence="4">
    <location>
        <begin position="79"/>
        <end position="100"/>
    </location>
</feature>
<feature type="transmembrane region" description="Helical" evidence="4">
    <location>
        <begin position="174"/>
        <end position="192"/>
    </location>
</feature>
<evidence type="ECO:0000313" key="7">
    <source>
        <dbReference type="Proteomes" id="UP001055460"/>
    </source>
</evidence>
<name>A0A9Q8Y5R8_ENSAD</name>
<gene>
    <name evidence="6" type="ORF">NE863_16280</name>
</gene>
<dbReference type="Proteomes" id="UP001055460">
    <property type="component" value="Chromosome"/>
</dbReference>
<evidence type="ECO:0000313" key="6">
    <source>
        <dbReference type="EMBL" id="USJ22833.1"/>
    </source>
</evidence>
<feature type="transmembrane region" description="Helical" evidence="4">
    <location>
        <begin position="106"/>
        <end position="126"/>
    </location>
</feature>
<feature type="transmembrane region" description="Helical" evidence="4">
    <location>
        <begin position="46"/>
        <end position="67"/>
    </location>
</feature>
<feature type="transmembrane region" description="Helical" evidence="4">
    <location>
        <begin position="213"/>
        <end position="239"/>
    </location>
</feature>
<dbReference type="PROSITE" id="PS50850">
    <property type="entry name" value="MFS"/>
    <property type="match status" value="1"/>
</dbReference>
<feature type="transmembrane region" description="Helical" evidence="4">
    <location>
        <begin position="147"/>
        <end position="168"/>
    </location>
</feature>
<feature type="transmembrane region" description="Helical" evidence="4">
    <location>
        <begin position="302"/>
        <end position="324"/>
    </location>
</feature>
<feature type="domain" description="Major facilitator superfamily (MFS) profile" evidence="5">
    <location>
        <begin position="213"/>
        <end position="412"/>
    </location>
</feature>